<keyword evidence="4 7" id="KW-0812">Transmembrane</keyword>
<keyword evidence="6 7" id="KW-0472">Membrane</keyword>
<dbReference type="SUPFAM" id="SSF161098">
    <property type="entry name" value="MetI-like"/>
    <property type="match status" value="1"/>
</dbReference>
<feature type="transmembrane region" description="Helical" evidence="7">
    <location>
        <begin position="38"/>
        <end position="58"/>
    </location>
</feature>
<reference evidence="9" key="1">
    <citation type="submission" date="2020-10" db="EMBL/GenBank/DDBJ databases">
        <authorList>
            <person name="Gilroy R."/>
        </authorList>
    </citation>
    <scope>NUCLEOTIDE SEQUENCE</scope>
    <source>
        <strain evidence="9">CHK178-757</strain>
    </source>
</reference>
<evidence type="ECO:0000256" key="2">
    <source>
        <dbReference type="ARBA" id="ARBA00022448"/>
    </source>
</evidence>
<dbReference type="GO" id="GO:0055085">
    <property type="term" value="P:transmembrane transport"/>
    <property type="evidence" value="ECO:0007669"/>
    <property type="project" value="InterPro"/>
</dbReference>
<dbReference type="PROSITE" id="PS50928">
    <property type="entry name" value="ABC_TM1"/>
    <property type="match status" value="1"/>
</dbReference>
<evidence type="ECO:0000313" key="9">
    <source>
        <dbReference type="EMBL" id="HIS48628.1"/>
    </source>
</evidence>
<dbReference type="GO" id="GO:0005886">
    <property type="term" value="C:plasma membrane"/>
    <property type="evidence" value="ECO:0007669"/>
    <property type="project" value="UniProtKB-SubCell"/>
</dbReference>
<keyword evidence="5 7" id="KW-1133">Transmembrane helix</keyword>
<dbReference type="InterPro" id="IPR051393">
    <property type="entry name" value="ABC_transporter_permease"/>
</dbReference>
<gene>
    <name evidence="9" type="ORF">IAB46_13955</name>
</gene>
<dbReference type="PANTHER" id="PTHR30193">
    <property type="entry name" value="ABC TRANSPORTER PERMEASE PROTEIN"/>
    <property type="match status" value="1"/>
</dbReference>
<feature type="transmembrane region" description="Helical" evidence="7">
    <location>
        <begin position="181"/>
        <end position="202"/>
    </location>
</feature>
<dbReference type="Proteomes" id="UP000823927">
    <property type="component" value="Unassembled WGS sequence"/>
</dbReference>
<evidence type="ECO:0000256" key="3">
    <source>
        <dbReference type="ARBA" id="ARBA00022475"/>
    </source>
</evidence>
<dbReference type="InterPro" id="IPR035906">
    <property type="entry name" value="MetI-like_sf"/>
</dbReference>
<protein>
    <submittedName>
        <fullName evidence="9">Sugar ABC transporter permease</fullName>
    </submittedName>
</protein>
<accession>A0A9D1JRX8</accession>
<evidence type="ECO:0000256" key="5">
    <source>
        <dbReference type="ARBA" id="ARBA00022989"/>
    </source>
</evidence>
<dbReference type="EMBL" id="DVIT01000059">
    <property type="protein sequence ID" value="HIS48628.1"/>
    <property type="molecule type" value="Genomic_DNA"/>
</dbReference>
<comment type="similarity">
    <text evidence="7">Belongs to the binding-protein-dependent transport system permease family.</text>
</comment>
<keyword evidence="2 7" id="KW-0813">Transport</keyword>
<dbReference type="AlphaFoldDB" id="A0A9D1JRX8"/>
<evidence type="ECO:0000256" key="4">
    <source>
        <dbReference type="ARBA" id="ARBA00022692"/>
    </source>
</evidence>
<comment type="subcellular location">
    <subcellularLocation>
        <location evidence="1 7">Cell membrane</location>
        <topology evidence="1 7">Multi-pass membrane protein</topology>
    </subcellularLocation>
</comment>
<evidence type="ECO:0000313" key="10">
    <source>
        <dbReference type="Proteomes" id="UP000823927"/>
    </source>
</evidence>
<comment type="caution">
    <text evidence="9">The sequence shown here is derived from an EMBL/GenBank/DDBJ whole genome shotgun (WGS) entry which is preliminary data.</text>
</comment>
<feature type="transmembrane region" description="Helical" evidence="7">
    <location>
        <begin position="285"/>
        <end position="307"/>
    </location>
</feature>
<feature type="transmembrane region" description="Helical" evidence="7">
    <location>
        <begin position="235"/>
        <end position="258"/>
    </location>
</feature>
<proteinExistence type="inferred from homology"/>
<dbReference type="CDD" id="cd06261">
    <property type="entry name" value="TM_PBP2"/>
    <property type="match status" value="1"/>
</dbReference>
<evidence type="ECO:0000256" key="1">
    <source>
        <dbReference type="ARBA" id="ARBA00004651"/>
    </source>
</evidence>
<keyword evidence="3" id="KW-1003">Cell membrane</keyword>
<evidence type="ECO:0000259" key="8">
    <source>
        <dbReference type="PROSITE" id="PS50928"/>
    </source>
</evidence>
<dbReference type="PANTHER" id="PTHR30193:SF37">
    <property type="entry name" value="INNER MEMBRANE ABC TRANSPORTER PERMEASE PROTEIN YCJO"/>
    <property type="match status" value="1"/>
</dbReference>
<organism evidence="9 10">
    <name type="scientific">Candidatus Scybalocola faecigallinarum</name>
    <dbReference type="NCBI Taxonomy" id="2840941"/>
    <lineage>
        <taxon>Bacteria</taxon>
        <taxon>Bacillati</taxon>
        <taxon>Bacillota</taxon>
        <taxon>Clostridia</taxon>
        <taxon>Lachnospirales</taxon>
        <taxon>Lachnospiraceae</taxon>
        <taxon>Lachnospiraceae incertae sedis</taxon>
        <taxon>Candidatus Scybalocola (ex Gilroy et al. 2021)</taxon>
    </lineage>
</organism>
<feature type="transmembrane region" description="Helical" evidence="7">
    <location>
        <begin position="100"/>
        <end position="121"/>
    </location>
</feature>
<dbReference type="InterPro" id="IPR000515">
    <property type="entry name" value="MetI-like"/>
</dbReference>
<dbReference type="Gene3D" id="1.10.3720.10">
    <property type="entry name" value="MetI-like"/>
    <property type="match status" value="1"/>
</dbReference>
<evidence type="ECO:0000256" key="7">
    <source>
        <dbReference type="RuleBase" id="RU363032"/>
    </source>
</evidence>
<dbReference type="Pfam" id="PF00528">
    <property type="entry name" value="BPD_transp_1"/>
    <property type="match status" value="1"/>
</dbReference>
<feature type="transmembrane region" description="Helical" evidence="7">
    <location>
        <begin position="133"/>
        <end position="153"/>
    </location>
</feature>
<evidence type="ECO:0000256" key="6">
    <source>
        <dbReference type="ARBA" id="ARBA00023136"/>
    </source>
</evidence>
<feature type="domain" description="ABC transmembrane type-1" evidence="8">
    <location>
        <begin position="96"/>
        <end position="308"/>
    </location>
</feature>
<sequence length="319" mass="35490">MSVNLAQGEQLPGIREASLFKALKKEEKKQARKNWCSGMLYVLPSIALFAIFVIYPFIRTIIQSFFLSDNRGFLTLFVGLQNYIDLFQDPVYLQSLWQTIIYTLITVPLTIIIALFLAVLASSNVKGAGIFNTIFSSTMGISVAAGSVFWNFLFHPTVGLLNKIINAFGGSNVGWLTDPKIALVSVSLVSVWMNIGFSYLVLMGGMKNIDKSYYESVEIVGGGFFYRLRKVTIPLISPSLFFVFVTSIIGAFQSFGVIDMLTQGGPMNGTNLLVYGLYEEAFVNYQYGSATAQGVVLFLIIFVISMLQTKLTERWVTYQ</sequence>
<name>A0A9D1JRX8_9FIRM</name>
<reference evidence="9" key="2">
    <citation type="journal article" date="2021" name="PeerJ">
        <title>Extensive microbial diversity within the chicken gut microbiome revealed by metagenomics and culture.</title>
        <authorList>
            <person name="Gilroy R."/>
            <person name="Ravi A."/>
            <person name="Getino M."/>
            <person name="Pursley I."/>
            <person name="Horton D.L."/>
            <person name="Alikhan N.F."/>
            <person name="Baker D."/>
            <person name="Gharbi K."/>
            <person name="Hall N."/>
            <person name="Watson M."/>
            <person name="Adriaenssens E.M."/>
            <person name="Foster-Nyarko E."/>
            <person name="Jarju S."/>
            <person name="Secka A."/>
            <person name="Antonio M."/>
            <person name="Oren A."/>
            <person name="Chaudhuri R.R."/>
            <person name="La Ragione R."/>
            <person name="Hildebrand F."/>
            <person name="Pallen M.J."/>
        </authorList>
    </citation>
    <scope>NUCLEOTIDE SEQUENCE</scope>
    <source>
        <strain evidence="9">CHK178-757</strain>
    </source>
</reference>